<dbReference type="Proteomes" id="UP000886058">
    <property type="component" value="Unassembled WGS sequence"/>
</dbReference>
<dbReference type="AlphaFoldDB" id="A0A7C5DH70"/>
<organism evidence="2">
    <name type="scientific">Chlorobaculum parvum</name>
    <dbReference type="NCBI Taxonomy" id="274539"/>
    <lineage>
        <taxon>Bacteria</taxon>
        <taxon>Pseudomonadati</taxon>
        <taxon>Chlorobiota</taxon>
        <taxon>Chlorobiia</taxon>
        <taxon>Chlorobiales</taxon>
        <taxon>Chlorobiaceae</taxon>
        <taxon>Chlorobaculum</taxon>
    </lineage>
</organism>
<dbReference type="InterPro" id="IPR025351">
    <property type="entry name" value="Pvc16_N"/>
</dbReference>
<feature type="domain" description="Pvc16 N-terminal" evidence="1">
    <location>
        <begin position="8"/>
        <end position="195"/>
    </location>
</feature>
<sequence>MISHGLSIVVNELNAHLDEIYGTGSGNAVLGNPSDGFDSSGSALSRDSVIFSVINIREEKTLKNQPNYVRDESALKALYENPPVFLNFQILIIAPNKSYTGGLLQLSRVIRFFQFRNYFTQDNVQPSSITGDAPANSLDRLESFKLIFDLYSPSMEEVNHLWGTLGGKQYPFVIYWMRMLDMKFASRQHESGLITEIVTDFSHKS</sequence>
<dbReference type="Pfam" id="PF14065">
    <property type="entry name" value="Pvc16_N"/>
    <property type="match status" value="1"/>
</dbReference>
<accession>A0A7C5DH70</accession>
<reference evidence="2" key="1">
    <citation type="journal article" date="2020" name="mSystems">
        <title>Genome- and Community-Level Interaction Insights into Carbon Utilization and Element Cycling Functions of Hydrothermarchaeota in Hydrothermal Sediment.</title>
        <authorList>
            <person name="Zhou Z."/>
            <person name="Liu Y."/>
            <person name="Xu W."/>
            <person name="Pan J."/>
            <person name="Luo Z.H."/>
            <person name="Li M."/>
        </authorList>
    </citation>
    <scope>NUCLEOTIDE SEQUENCE [LARGE SCALE GENOMIC DNA]</scope>
    <source>
        <strain evidence="2">HyVt-633</strain>
    </source>
</reference>
<name>A0A7C5DH70_9CHLB</name>
<evidence type="ECO:0000259" key="1">
    <source>
        <dbReference type="Pfam" id="PF14065"/>
    </source>
</evidence>
<dbReference type="EMBL" id="DRSQ01000149">
    <property type="protein sequence ID" value="HHE32450.1"/>
    <property type="molecule type" value="Genomic_DNA"/>
</dbReference>
<proteinExistence type="predicted"/>
<protein>
    <submittedName>
        <fullName evidence="2">DUF4255 domain-containing protein</fullName>
    </submittedName>
</protein>
<gene>
    <name evidence="2" type="ORF">ENL07_07445</name>
</gene>
<comment type="caution">
    <text evidence="2">The sequence shown here is derived from an EMBL/GenBank/DDBJ whole genome shotgun (WGS) entry which is preliminary data.</text>
</comment>
<evidence type="ECO:0000313" key="2">
    <source>
        <dbReference type="EMBL" id="HHE32450.1"/>
    </source>
</evidence>